<reference evidence="1" key="1">
    <citation type="journal article" date="2020" name="Microb. Genom.">
        <title>Genetic diversity of clinical and environmental Mucorales isolates obtained from an investigation of mucormycosis cases among solid organ transplant recipients.</title>
        <authorList>
            <person name="Nguyen M.H."/>
            <person name="Kaul D."/>
            <person name="Muto C."/>
            <person name="Cheng S.J."/>
            <person name="Richter R.A."/>
            <person name="Bruno V.M."/>
            <person name="Liu G."/>
            <person name="Beyhan S."/>
            <person name="Sundermann A.J."/>
            <person name="Mounaud S."/>
            <person name="Pasculle A.W."/>
            <person name="Nierman W.C."/>
            <person name="Driscoll E."/>
            <person name="Cumbie R."/>
            <person name="Clancy C.J."/>
            <person name="Dupont C.L."/>
        </authorList>
    </citation>
    <scope>NUCLEOTIDE SEQUENCE</scope>
    <source>
        <strain evidence="1">GL11</strain>
    </source>
</reference>
<dbReference type="Proteomes" id="UP000716291">
    <property type="component" value="Unassembled WGS sequence"/>
</dbReference>
<evidence type="ECO:0000313" key="1">
    <source>
        <dbReference type="EMBL" id="KAG1309408.1"/>
    </source>
</evidence>
<proteinExistence type="predicted"/>
<dbReference type="OrthoDB" id="2277085at2759"/>
<gene>
    <name evidence="1" type="ORF">G6F64_005331</name>
</gene>
<organism evidence="1 2">
    <name type="scientific">Rhizopus oryzae</name>
    <name type="common">Mucormycosis agent</name>
    <name type="synonym">Rhizopus arrhizus var. delemar</name>
    <dbReference type="NCBI Taxonomy" id="64495"/>
    <lineage>
        <taxon>Eukaryota</taxon>
        <taxon>Fungi</taxon>
        <taxon>Fungi incertae sedis</taxon>
        <taxon>Mucoromycota</taxon>
        <taxon>Mucoromycotina</taxon>
        <taxon>Mucoromycetes</taxon>
        <taxon>Mucorales</taxon>
        <taxon>Mucorineae</taxon>
        <taxon>Rhizopodaceae</taxon>
        <taxon>Rhizopus</taxon>
    </lineage>
</organism>
<sequence>MTVKHLRENCVGNSSRNHSSFQKAFFDFKLDTFNSINNSKLLSYESNLQQILALSNILIVKKNVYDTELDNYFKTASIDSIRKNIFESLKFKFADRKVSKDIIINLIDIANGLSNGVLTKMNALKKVINTLTEDMNPILVKLLLCFKTLVETLPSNTQQKKVKEHELCTRYLQPFFQSLFDSNEDDNMLFKWIDTTTFTCNNNEDQPIVTNNRLDGCIENDHRTIGYVEVKTIDYATNHHKINVDLYRLGVFGKTALYKYNLNKSFQVMAIGKLYI</sequence>
<comment type="caution">
    <text evidence="1">The sequence shown here is derived from an EMBL/GenBank/DDBJ whole genome shotgun (WGS) entry which is preliminary data.</text>
</comment>
<dbReference type="EMBL" id="JAANQT010000642">
    <property type="protein sequence ID" value="KAG1309408.1"/>
    <property type="molecule type" value="Genomic_DNA"/>
</dbReference>
<name>A0A9P6XAV0_RHIOR</name>
<protein>
    <submittedName>
        <fullName evidence="1">Uncharacterized protein</fullName>
    </submittedName>
</protein>
<keyword evidence="2" id="KW-1185">Reference proteome</keyword>
<evidence type="ECO:0000313" key="2">
    <source>
        <dbReference type="Proteomes" id="UP000716291"/>
    </source>
</evidence>
<dbReference type="AlphaFoldDB" id="A0A9P6XAV0"/>
<accession>A0A9P6XAV0</accession>